<organism evidence="2 3">
    <name type="scientific">Rehmannia glutinosa</name>
    <name type="common">Chinese foxglove</name>
    <dbReference type="NCBI Taxonomy" id="99300"/>
    <lineage>
        <taxon>Eukaryota</taxon>
        <taxon>Viridiplantae</taxon>
        <taxon>Streptophyta</taxon>
        <taxon>Embryophyta</taxon>
        <taxon>Tracheophyta</taxon>
        <taxon>Spermatophyta</taxon>
        <taxon>Magnoliopsida</taxon>
        <taxon>eudicotyledons</taxon>
        <taxon>Gunneridae</taxon>
        <taxon>Pentapetalae</taxon>
        <taxon>asterids</taxon>
        <taxon>lamiids</taxon>
        <taxon>Lamiales</taxon>
        <taxon>Orobanchaceae</taxon>
        <taxon>Rehmannieae</taxon>
        <taxon>Rehmannia</taxon>
    </lineage>
</organism>
<dbReference type="EMBL" id="JABTTQ020000004">
    <property type="protein sequence ID" value="KAK6158876.1"/>
    <property type="molecule type" value="Genomic_DNA"/>
</dbReference>
<keyword evidence="1" id="KW-0472">Membrane</keyword>
<evidence type="ECO:0000313" key="2">
    <source>
        <dbReference type="EMBL" id="KAK6158876.1"/>
    </source>
</evidence>
<protein>
    <submittedName>
        <fullName evidence="2">Uncharacterized protein</fullName>
    </submittedName>
</protein>
<feature type="transmembrane region" description="Helical" evidence="1">
    <location>
        <begin position="92"/>
        <end position="112"/>
    </location>
</feature>
<gene>
    <name evidence="2" type="ORF">DH2020_006190</name>
</gene>
<keyword evidence="1" id="KW-0812">Transmembrane</keyword>
<keyword evidence="1" id="KW-1133">Transmembrane helix</keyword>
<accession>A0ABR0XIA0</accession>
<name>A0ABR0XIA0_REHGL</name>
<evidence type="ECO:0000256" key="1">
    <source>
        <dbReference type="SAM" id="Phobius"/>
    </source>
</evidence>
<proteinExistence type="predicted"/>
<dbReference type="Proteomes" id="UP001318860">
    <property type="component" value="Unassembled WGS sequence"/>
</dbReference>
<reference evidence="2 3" key="1">
    <citation type="journal article" date="2021" name="Comput. Struct. Biotechnol. J.">
        <title>De novo genome assembly of the potent medicinal plant Rehmannia glutinosa using nanopore technology.</title>
        <authorList>
            <person name="Ma L."/>
            <person name="Dong C."/>
            <person name="Song C."/>
            <person name="Wang X."/>
            <person name="Zheng X."/>
            <person name="Niu Y."/>
            <person name="Chen S."/>
            <person name="Feng W."/>
        </authorList>
    </citation>
    <scope>NUCLEOTIDE SEQUENCE [LARGE SCALE GENOMIC DNA]</scope>
    <source>
        <strain evidence="2">DH-2019</strain>
    </source>
</reference>
<sequence length="138" mass="15853">MSHTTSSIDCYCGRRAVIRTAWTDENPGRREVDVDTLIGRTLQCVVGLRVVIPGLLRKLNLVNGEVKNRKMKEEASAVNKKLERSNKMLRRLVYAMLGFFFVLRLIWISFVARKDGKESLSYSFDDSLTKNVVLFCFM</sequence>
<keyword evidence="3" id="KW-1185">Reference proteome</keyword>
<evidence type="ECO:0000313" key="3">
    <source>
        <dbReference type="Proteomes" id="UP001318860"/>
    </source>
</evidence>
<comment type="caution">
    <text evidence="2">The sequence shown here is derived from an EMBL/GenBank/DDBJ whole genome shotgun (WGS) entry which is preliminary data.</text>
</comment>